<evidence type="ECO:0000256" key="1">
    <source>
        <dbReference type="ARBA" id="ARBA00023157"/>
    </source>
</evidence>
<name>A0A8C2PCV6_CAPHI</name>
<evidence type="ECO:0000313" key="3">
    <source>
        <dbReference type="Ensembl" id="ENSCHIP00010017694.1"/>
    </source>
</evidence>
<feature type="region of interest" description="Disordered" evidence="2">
    <location>
        <begin position="214"/>
        <end position="271"/>
    </location>
</feature>
<dbReference type="SUPFAM" id="SSF57440">
    <property type="entry name" value="Kringle-like"/>
    <property type="match status" value="1"/>
</dbReference>
<dbReference type="AlphaFoldDB" id="A0A8C2PCV6"/>
<feature type="compositionally biased region" description="Pro residues" evidence="2">
    <location>
        <begin position="65"/>
        <end position="78"/>
    </location>
</feature>
<dbReference type="InterPro" id="IPR038178">
    <property type="entry name" value="Kringle_sf"/>
</dbReference>
<dbReference type="Gene3D" id="2.40.20.10">
    <property type="entry name" value="Plasminogen Kringle 4"/>
    <property type="match status" value="1"/>
</dbReference>
<organism evidence="3">
    <name type="scientific">Capra hircus</name>
    <name type="common">Goat</name>
    <dbReference type="NCBI Taxonomy" id="9925"/>
    <lineage>
        <taxon>Eukaryota</taxon>
        <taxon>Metazoa</taxon>
        <taxon>Chordata</taxon>
        <taxon>Craniata</taxon>
        <taxon>Vertebrata</taxon>
        <taxon>Euteleostomi</taxon>
        <taxon>Mammalia</taxon>
        <taxon>Eutheria</taxon>
        <taxon>Laurasiatheria</taxon>
        <taxon>Artiodactyla</taxon>
        <taxon>Ruminantia</taxon>
        <taxon>Pecora</taxon>
        <taxon>Bovidae</taxon>
        <taxon>Caprinae</taxon>
        <taxon>Capra</taxon>
    </lineage>
</organism>
<dbReference type="Ensembl" id="ENSCHIT00010024803.1">
    <property type="protein sequence ID" value="ENSCHIP00010017694.1"/>
    <property type="gene ID" value="ENSCHIG00010012964.1"/>
</dbReference>
<feature type="region of interest" description="Disordered" evidence="2">
    <location>
        <begin position="1"/>
        <end position="171"/>
    </location>
</feature>
<protein>
    <recommendedName>
        <fullName evidence="4">Kringle domain-containing protein</fullName>
    </recommendedName>
</protein>
<reference evidence="3" key="2">
    <citation type="submission" date="2025-08" db="UniProtKB">
        <authorList>
            <consortium name="Ensembl"/>
        </authorList>
    </citation>
    <scope>IDENTIFICATION</scope>
</reference>
<proteinExistence type="predicted"/>
<reference evidence="3" key="1">
    <citation type="submission" date="2019-03" db="EMBL/GenBank/DDBJ databases">
        <title>Genome sequencing and reference-guided assembly of Black Bengal Goat (Capra hircus).</title>
        <authorList>
            <person name="Siddiki A.Z."/>
            <person name="Baten A."/>
            <person name="Billah M."/>
            <person name="Alam M.A.U."/>
            <person name="Shawrob K.S.M."/>
            <person name="Saha S."/>
            <person name="Chowdhury M."/>
            <person name="Rahman A.H."/>
            <person name="Stear M."/>
            <person name="Miah G."/>
            <person name="Das G.B."/>
            <person name="Hossain M.M."/>
            <person name="Kumkum M."/>
            <person name="Islam M.S."/>
            <person name="Mollah A.M."/>
            <person name="Ahsan A."/>
            <person name="Tusar F."/>
            <person name="Khan M.K.I."/>
        </authorList>
    </citation>
    <scope>NUCLEOTIDE SEQUENCE [LARGE SCALE GENOMIC DNA]</scope>
</reference>
<feature type="compositionally biased region" description="Pro residues" evidence="2">
    <location>
        <begin position="11"/>
        <end position="39"/>
    </location>
</feature>
<evidence type="ECO:0008006" key="4">
    <source>
        <dbReference type="Google" id="ProtNLM"/>
    </source>
</evidence>
<feature type="compositionally biased region" description="Basic and acidic residues" evidence="2">
    <location>
        <begin position="153"/>
        <end position="165"/>
    </location>
</feature>
<evidence type="ECO:0000256" key="2">
    <source>
        <dbReference type="SAM" id="MobiDB-lite"/>
    </source>
</evidence>
<accession>A0A8C2PCV6</accession>
<sequence>ATGALGAPISFPSPPPYSPPLPRPPRSPTHLRWPPPKPWGQPAGAAGRSEDSEELGPGGGGGEFPPTPAWACSPPPSPARFWGGHRWGNSISLRARAGGPGERRRRRGGDRLGPGAQLPSSPDTSCPCLSRAERPPFQLVGRVRGPGVTLPQARREGRERREDPKTVCVRLGDPGGAEGLARARATSLRLGAMGTRAPKALLLLLLLRLLPPRGASAGSLQSPGESRRGEWTEGRTPNSACAPRTRLPSSRGARAGGGGSRQPSEGGEKVRARVSFRAPRPRAGLSECFQVNGADYRGHQNRTGPRGAGRPCLYWDQTQQHSYSSASDPQGRWGLGAHNFCR</sequence>
<keyword evidence="1" id="KW-1015">Disulfide bond</keyword>
<dbReference type="InterPro" id="IPR013806">
    <property type="entry name" value="Kringle-like"/>
</dbReference>